<keyword evidence="4" id="KW-1185">Reference proteome</keyword>
<dbReference type="Proteomes" id="UP001642464">
    <property type="component" value="Unassembled WGS sequence"/>
</dbReference>
<reference evidence="3 4" key="1">
    <citation type="submission" date="2024-02" db="EMBL/GenBank/DDBJ databases">
        <authorList>
            <person name="Chen Y."/>
            <person name="Shah S."/>
            <person name="Dougan E. K."/>
            <person name="Thang M."/>
            <person name="Chan C."/>
        </authorList>
    </citation>
    <scope>NUCLEOTIDE SEQUENCE [LARGE SCALE GENOMIC DNA]</scope>
</reference>
<gene>
    <name evidence="3" type="ORF">SCF082_LOCUS5297</name>
</gene>
<dbReference type="SUPFAM" id="SSF55277">
    <property type="entry name" value="GYF domain"/>
    <property type="match status" value="1"/>
</dbReference>
<sequence length="318" mass="34620">MRRVKLTGRVALGLGALALLLWLRRRAKQGSAKKAESKEEAEEKLDKAKDAMATRPTGVSPCAPAGTADGQPATNGEARTNDSVKVVKKAKVVNGEEASEGVTREYFVDNSVLQATTPGLGYRRTKSSADRVEDAWEPWGNKVRGVDEGDWLRVGKLFLPKTLGGVVVLHSKGNKKPARTTAAPVTPQYVEYLASWPTCSDFETELPSASSSVRSAEANASQRETPRKVAFSASCPSHGWQYLDQTGRVQGPFSLDEMRHWNNKGYFRADLLMRCDPEDSFVALAALFPSPLVPFQSHPRRPAGAAAIRPSVGRHPPR</sequence>
<proteinExistence type="predicted"/>
<dbReference type="Pfam" id="PF02213">
    <property type="entry name" value="GYF"/>
    <property type="match status" value="1"/>
</dbReference>
<feature type="domain" description="GYF" evidence="2">
    <location>
        <begin position="237"/>
        <end position="285"/>
    </location>
</feature>
<dbReference type="PANTHER" id="PTHR46695:SF5">
    <property type="entry name" value="RNA POLYMERASE-ASSOCIATED PROTEIN RTF1 HOMOLOG"/>
    <property type="match status" value="1"/>
</dbReference>
<evidence type="ECO:0000313" key="4">
    <source>
        <dbReference type="Proteomes" id="UP001642464"/>
    </source>
</evidence>
<protein>
    <submittedName>
        <fullName evidence="3">Zinc finger CCCH domain-containing protein 19 (AtC3H19) (Protein Needed for RDR2-independent DNA methylation)</fullName>
    </submittedName>
</protein>
<dbReference type="Gene3D" id="3.30.1490.40">
    <property type="match status" value="1"/>
</dbReference>
<accession>A0ABP0I518</accession>
<feature type="region of interest" description="Disordered" evidence="1">
    <location>
        <begin position="299"/>
        <end position="318"/>
    </location>
</feature>
<evidence type="ECO:0000256" key="1">
    <source>
        <dbReference type="SAM" id="MobiDB-lite"/>
    </source>
</evidence>
<feature type="region of interest" description="Disordered" evidence="1">
    <location>
        <begin position="30"/>
        <end position="78"/>
    </location>
</feature>
<dbReference type="EMBL" id="CAXAMM010002858">
    <property type="protein sequence ID" value="CAK8997676.1"/>
    <property type="molecule type" value="Genomic_DNA"/>
</dbReference>
<dbReference type="PANTHER" id="PTHR46695">
    <property type="entry name" value="ZINC FINGER CCCH DOMAIN-CONTAINING PROTEIN 44-RELATED"/>
    <property type="match status" value="1"/>
</dbReference>
<organism evidence="3 4">
    <name type="scientific">Durusdinium trenchii</name>
    <dbReference type="NCBI Taxonomy" id="1381693"/>
    <lineage>
        <taxon>Eukaryota</taxon>
        <taxon>Sar</taxon>
        <taxon>Alveolata</taxon>
        <taxon>Dinophyceae</taxon>
        <taxon>Suessiales</taxon>
        <taxon>Symbiodiniaceae</taxon>
        <taxon>Durusdinium</taxon>
    </lineage>
</organism>
<dbReference type="InterPro" id="IPR003169">
    <property type="entry name" value="GYF"/>
</dbReference>
<evidence type="ECO:0000313" key="3">
    <source>
        <dbReference type="EMBL" id="CAK8997676.1"/>
    </source>
</evidence>
<dbReference type="SMART" id="SM00444">
    <property type="entry name" value="GYF"/>
    <property type="match status" value="1"/>
</dbReference>
<comment type="caution">
    <text evidence="3">The sequence shown here is derived from an EMBL/GenBank/DDBJ whole genome shotgun (WGS) entry which is preliminary data.</text>
</comment>
<name>A0ABP0I518_9DINO</name>
<evidence type="ECO:0000259" key="2">
    <source>
        <dbReference type="PROSITE" id="PS50829"/>
    </source>
</evidence>
<dbReference type="PROSITE" id="PS50829">
    <property type="entry name" value="GYF"/>
    <property type="match status" value="1"/>
</dbReference>
<dbReference type="InterPro" id="IPR035445">
    <property type="entry name" value="GYF-like_dom_sf"/>
</dbReference>